<comment type="caution">
    <text evidence="5">The sequence shown here is derived from an EMBL/GenBank/DDBJ whole genome shotgun (WGS) entry which is preliminary data.</text>
</comment>
<name>A0ABT0B3J6_9SPHN</name>
<keyword evidence="1" id="KW-1133">Transmembrane helix</keyword>
<feature type="transmembrane region" description="Helical" evidence="1">
    <location>
        <begin position="113"/>
        <end position="136"/>
    </location>
</feature>
<gene>
    <name evidence="5" type="ORF">MTR64_12905</name>
</gene>
<dbReference type="SUPFAM" id="SSF141868">
    <property type="entry name" value="EAL domain-like"/>
    <property type="match status" value="1"/>
</dbReference>
<feature type="domain" description="EAL" evidence="3">
    <location>
        <begin position="532"/>
        <end position="783"/>
    </location>
</feature>
<evidence type="ECO:0000313" key="6">
    <source>
        <dbReference type="Proteomes" id="UP001162880"/>
    </source>
</evidence>
<dbReference type="InterPro" id="IPR013656">
    <property type="entry name" value="PAS_4"/>
</dbReference>
<feature type="transmembrane region" description="Helical" evidence="1">
    <location>
        <begin position="189"/>
        <end position="208"/>
    </location>
</feature>
<dbReference type="Gene3D" id="3.20.20.450">
    <property type="entry name" value="EAL domain"/>
    <property type="match status" value="1"/>
</dbReference>
<dbReference type="CDD" id="cd00130">
    <property type="entry name" value="PAS"/>
    <property type="match status" value="1"/>
</dbReference>
<evidence type="ECO:0000256" key="1">
    <source>
        <dbReference type="SAM" id="Phobius"/>
    </source>
</evidence>
<feature type="domain" description="GGDEF" evidence="4">
    <location>
        <begin position="390"/>
        <end position="523"/>
    </location>
</feature>
<dbReference type="PROSITE" id="PS50883">
    <property type="entry name" value="EAL"/>
    <property type="match status" value="1"/>
</dbReference>
<protein>
    <submittedName>
        <fullName evidence="5">EAL domain-containing protein</fullName>
    </submittedName>
</protein>
<dbReference type="InterPro" id="IPR052155">
    <property type="entry name" value="Biofilm_reg_signaling"/>
</dbReference>
<dbReference type="PROSITE" id="PS50887">
    <property type="entry name" value="GGDEF"/>
    <property type="match status" value="1"/>
</dbReference>
<dbReference type="NCBIfam" id="TIGR00254">
    <property type="entry name" value="GGDEF"/>
    <property type="match status" value="1"/>
</dbReference>
<dbReference type="InterPro" id="IPR000700">
    <property type="entry name" value="PAS-assoc_C"/>
</dbReference>
<dbReference type="CDD" id="cd01948">
    <property type="entry name" value="EAL"/>
    <property type="match status" value="1"/>
</dbReference>
<dbReference type="EMBL" id="JALHLE010000019">
    <property type="protein sequence ID" value="MCJ2179469.1"/>
    <property type="molecule type" value="Genomic_DNA"/>
</dbReference>
<dbReference type="PANTHER" id="PTHR44757">
    <property type="entry name" value="DIGUANYLATE CYCLASE DGCP"/>
    <property type="match status" value="1"/>
</dbReference>
<dbReference type="SUPFAM" id="SSF55785">
    <property type="entry name" value="PYP-like sensor domain (PAS domain)"/>
    <property type="match status" value="1"/>
</dbReference>
<keyword evidence="1" id="KW-0472">Membrane</keyword>
<dbReference type="Proteomes" id="UP001162880">
    <property type="component" value="Unassembled WGS sequence"/>
</dbReference>
<dbReference type="InterPro" id="IPR029787">
    <property type="entry name" value="Nucleotide_cyclase"/>
</dbReference>
<dbReference type="SMART" id="SM00052">
    <property type="entry name" value="EAL"/>
    <property type="match status" value="1"/>
</dbReference>
<evidence type="ECO:0000259" key="2">
    <source>
        <dbReference type="PROSITE" id="PS50113"/>
    </source>
</evidence>
<evidence type="ECO:0000259" key="3">
    <source>
        <dbReference type="PROSITE" id="PS50883"/>
    </source>
</evidence>
<feature type="transmembrane region" description="Helical" evidence="1">
    <location>
        <begin position="74"/>
        <end position="92"/>
    </location>
</feature>
<dbReference type="InterPro" id="IPR000014">
    <property type="entry name" value="PAS"/>
</dbReference>
<dbReference type="Pfam" id="PF08448">
    <property type="entry name" value="PAS_4"/>
    <property type="match status" value="1"/>
</dbReference>
<keyword evidence="1" id="KW-0812">Transmembrane</keyword>
<dbReference type="Pfam" id="PF00990">
    <property type="entry name" value="GGDEF"/>
    <property type="match status" value="1"/>
</dbReference>
<accession>A0ABT0B3J6</accession>
<keyword evidence="6" id="KW-1185">Reference proteome</keyword>
<dbReference type="CDD" id="cd01949">
    <property type="entry name" value="GGDEF"/>
    <property type="match status" value="1"/>
</dbReference>
<reference evidence="5" key="1">
    <citation type="submission" date="2022-03" db="EMBL/GenBank/DDBJ databases">
        <title>Identification of a novel bacterium isolated from mangrove sediments.</title>
        <authorList>
            <person name="Pan X."/>
        </authorList>
    </citation>
    <scope>NUCLEOTIDE SEQUENCE</scope>
    <source>
        <strain evidence="5">B2580</strain>
    </source>
</reference>
<dbReference type="InterPro" id="IPR001633">
    <property type="entry name" value="EAL_dom"/>
</dbReference>
<dbReference type="InterPro" id="IPR043128">
    <property type="entry name" value="Rev_trsase/Diguanyl_cyclase"/>
</dbReference>
<dbReference type="InterPro" id="IPR035965">
    <property type="entry name" value="PAS-like_dom_sf"/>
</dbReference>
<dbReference type="PANTHER" id="PTHR44757:SF2">
    <property type="entry name" value="BIOFILM ARCHITECTURE MAINTENANCE PROTEIN MBAA"/>
    <property type="match status" value="1"/>
</dbReference>
<dbReference type="SUPFAM" id="SSF55073">
    <property type="entry name" value="Nucleotide cyclase"/>
    <property type="match status" value="1"/>
</dbReference>
<feature type="domain" description="PAC" evidence="2">
    <location>
        <begin position="304"/>
        <end position="358"/>
    </location>
</feature>
<evidence type="ECO:0000259" key="4">
    <source>
        <dbReference type="PROSITE" id="PS50887"/>
    </source>
</evidence>
<evidence type="ECO:0000313" key="5">
    <source>
        <dbReference type="EMBL" id="MCJ2179469.1"/>
    </source>
</evidence>
<dbReference type="SMART" id="SM00267">
    <property type="entry name" value="GGDEF"/>
    <property type="match status" value="1"/>
</dbReference>
<dbReference type="InterPro" id="IPR000160">
    <property type="entry name" value="GGDEF_dom"/>
</dbReference>
<dbReference type="Gene3D" id="3.30.70.270">
    <property type="match status" value="1"/>
</dbReference>
<dbReference type="Pfam" id="PF00563">
    <property type="entry name" value="EAL"/>
    <property type="match status" value="1"/>
</dbReference>
<dbReference type="Gene3D" id="3.30.450.20">
    <property type="entry name" value="PAS domain"/>
    <property type="match status" value="1"/>
</dbReference>
<sequence>MPSSVNSKSLHSNALPTALPALAVLGLTDPVNGDWARLRGLQYASLGSAAFLRIATQGSAVLAAAALLVHHVHMGAILGWIATVAATLWYSFRIERSMADADRRRMSRGEIRAQMISSAVNGLAWAVPLACFGFLTDSQIQVKIWTVLAMLMTASAILLPAVPIGTIIFSAIVGGTAIVYFLFTGSYDLAAITIFFTGIIFAGAIEGARRYIAAQIAEAGLLEKNEVVSLLLREFEEGDADWLWQVDTARRVRSVSPRFAYALGNDAAQAEGLPLLQLISGPGWETGQFPTSLHDLAERLKRRENFSNLLVRVIINGQPRWWELSGTPRFDEGGTFSGFRGVGSDVTEARENSDKIAWLARYDPLTGLPNRTMLTEALAGALDNAEKRNTRCAFLMIDLDRFKAVNDTLGHIVGDQLLARVSERLKELMTENDLCGRLGGDEFAIVIRDASELRHIDEVAQNVIQRLSQPYDVDHHTLYVGASVGSAIGLRDGDTVETLMRNADLALYRAKDGGGNTHYTYEPTLHAHAEERRKLEFSLRKALEKDEFELVYQPVVDAHTEGVVSFEALLRWNSKDHGPVSPAKFIPLAEDTRLIVPIGEWVLQQACLEAMNWPDHIRVAANVSGEQLLDPNFTASVVGALSQSGLSARRLEIEVTESIFLRDATQARAALEKVMALGCGVALDDFGTGYSSLGYLRKLRFSTIKVDRSFVQGAAAGNIESIAIIRAVVAMADSLEMSTTAEGAETEEEVELIRQLGCRKIQGYYFGRPMAAKDAEALFRNPRNLSQHSAA</sequence>
<proteinExistence type="predicted"/>
<dbReference type="InterPro" id="IPR035919">
    <property type="entry name" value="EAL_sf"/>
</dbReference>
<organism evidence="5 6">
    <name type="scientific">Novosphingobium album</name>
    <name type="common">ex Hu et al. 2023</name>
    <dbReference type="NCBI Taxonomy" id="2930093"/>
    <lineage>
        <taxon>Bacteria</taxon>
        <taxon>Pseudomonadati</taxon>
        <taxon>Pseudomonadota</taxon>
        <taxon>Alphaproteobacteria</taxon>
        <taxon>Sphingomonadales</taxon>
        <taxon>Sphingomonadaceae</taxon>
        <taxon>Novosphingobium</taxon>
    </lineage>
</organism>
<dbReference type="PROSITE" id="PS50113">
    <property type="entry name" value="PAC"/>
    <property type="match status" value="1"/>
</dbReference>